<evidence type="ECO:0000256" key="1">
    <source>
        <dbReference type="SAM" id="SignalP"/>
    </source>
</evidence>
<dbReference type="Proteomes" id="UP000314294">
    <property type="component" value="Unassembled WGS sequence"/>
</dbReference>
<dbReference type="EMBL" id="SRLO01000953">
    <property type="protein sequence ID" value="TNN43655.1"/>
    <property type="molecule type" value="Genomic_DNA"/>
</dbReference>
<feature type="signal peptide" evidence="1">
    <location>
        <begin position="1"/>
        <end position="30"/>
    </location>
</feature>
<comment type="caution">
    <text evidence="2">The sequence shown here is derived from an EMBL/GenBank/DDBJ whole genome shotgun (WGS) entry which is preliminary data.</text>
</comment>
<accession>A0A4Z2FRV7</accession>
<proteinExistence type="predicted"/>
<name>A0A4Z2FRV7_9TELE</name>
<organism evidence="2 3">
    <name type="scientific">Liparis tanakae</name>
    <name type="common">Tanaka's snailfish</name>
    <dbReference type="NCBI Taxonomy" id="230148"/>
    <lineage>
        <taxon>Eukaryota</taxon>
        <taxon>Metazoa</taxon>
        <taxon>Chordata</taxon>
        <taxon>Craniata</taxon>
        <taxon>Vertebrata</taxon>
        <taxon>Euteleostomi</taxon>
        <taxon>Actinopterygii</taxon>
        <taxon>Neopterygii</taxon>
        <taxon>Teleostei</taxon>
        <taxon>Neoteleostei</taxon>
        <taxon>Acanthomorphata</taxon>
        <taxon>Eupercaria</taxon>
        <taxon>Perciformes</taxon>
        <taxon>Cottioidei</taxon>
        <taxon>Cottales</taxon>
        <taxon>Liparidae</taxon>
        <taxon>Liparis</taxon>
    </lineage>
</organism>
<evidence type="ECO:0000313" key="2">
    <source>
        <dbReference type="EMBL" id="TNN43655.1"/>
    </source>
</evidence>
<sequence length="257" mass="29176">MSSLRKMLPSFRSLWMTLLLCRYWTPLSSWHDEDEVVVFEKALETDDVGVVQALVNGDLGGHLLPLVLLQDQRLGHDFPGENLVRLSVRDFVALGETTFAEEPSPRVPFHGARVHQNIRDFFERSRFGVDIPPLACARKKSLAVINPQLGDPSPPSVTSVQEQPADPALAPVVMGWFQPTTRTRNWLLSYLMQHLGFNMMLFQAIGPMRLYNRVTCLRDTMNMVVMTTLMRIQTILRNLPLYLLVTAIFGVEGVRLF</sequence>
<keyword evidence="3" id="KW-1185">Reference proteome</keyword>
<protein>
    <submittedName>
        <fullName evidence="2">Uncharacterized protein</fullName>
    </submittedName>
</protein>
<dbReference type="AlphaFoldDB" id="A0A4Z2FRV7"/>
<feature type="chain" id="PRO_5021322318" evidence="1">
    <location>
        <begin position="31"/>
        <end position="257"/>
    </location>
</feature>
<keyword evidence="1" id="KW-0732">Signal</keyword>
<evidence type="ECO:0000313" key="3">
    <source>
        <dbReference type="Proteomes" id="UP000314294"/>
    </source>
</evidence>
<reference evidence="2 3" key="1">
    <citation type="submission" date="2019-03" db="EMBL/GenBank/DDBJ databases">
        <title>First draft genome of Liparis tanakae, snailfish: a comprehensive survey of snailfish specific genes.</title>
        <authorList>
            <person name="Kim W."/>
            <person name="Song I."/>
            <person name="Jeong J.-H."/>
            <person name="Kim D."/>
            <person name="Kim S."/>
            <person name="Ryu S."/>
            <person name="Song J.Y."/>
            <person name="Lee S.K."/>
        </authorList>
    </citation>
    <scope>NUCLEOTIDE SEQUENCE [LARGE SCALE GENOMIC DNA]</scope>
    <source>
        <tissue evidence="2">Muscle</tissue>
    </source>
</reference>
<gene>
    <name evidence="2" type="ORF">EYF80_046155</name>
</gene>